<dbReference type="RefSeq" id="WP_139234412.1">
    <property type="nucleotide sequence ID" value="NZ_CP045300.1"/>
</dbReference>
<gene>
    <name evidence="2" type="ORF">SAMN05192562_103346</name>
</gene>
<dbReference type="EMBL" id="FPAU01000003">
    <property type="protein sequence ID" value="SFT95818.1"/>
    <property type="molecule type" value="Genomic_DNA"/>
</dbReference>
<proteinExistence type="predicted"/>
<organism evidence="2 3">
    <name type="scientific">Kosakonia arachidis</name>
    <dbReference type="NCBI Taxonomy" id="551989"/>
    <lineage>
        <taxon>Bacteria</taxon>
        <taxon>Pseudomonadati</taxon>
        <taxon>Pseudomonadota</taxon>
        <taxon>Gammaproteobacteria</taxon>
        <taxon>Enterobacterales</taxon>
        <taxon>Enterobacteriaceae</taxon>
        <taxon>Kosakonia</taxon>
    </lineage>
</organism>
<dbReference type="AlphaFoldDB" id="A0A1I7C8S7"/>
<accession>A0A1I7C8S7</accession>
<evidence type="ECO:0000313" key="2">
    <source>
        <dbReference type="EMBL" id="SFT95818.1"/>
    </source>
</evidence>
<evidence type="ECO:0008006" key="4">
    <source>
        <dbReference type="Google" id="ProtNLM"/>
    </source>
</evidence>
<protein>
    <recommendedName>
        <fullName evidence="4">Peptidase family S41</fullName>
    </recommendedName>
</protein>
<name>A0A1I7C8S7_9ENTR</name>
<evidence type="ECO:0000313" key="3">
    <source>
        <dbReference type="Proteomes" id="UP000199187"/>
    </source>
</evidence>
<dbReference type="SUPFAM" id="SSF52096">
    <property type="entry name" value="ClpP/crotonase"/>
    <property type="match status" value="1"/>
</dbReference>
<dbReference type="Proteomes" id="UP000199187">
    <property type="component" value="Unassembled WGS sequence"/>
</dbReference>
<dbReference type="OrthoDB" id="9799367at2"/>
<evidence type="ECO:0000256" key="1">
    <source>
        <dbReference type="SAM" id="SignalP"/>
    </source>
</evidence>
<feature type="chain" id="PRO_5011601965" description="Peptidase family S41" evidence="1">
    <location>
        <begin position="23"/>
        <end position="458"/>
    </location>
</feature>
<feature type="signal peptide" evidence="1">
    <location>
        <begin position="1"/>
        <end position="22"/>
    </location>
</feature>
<dbReference type="InterPro" id="IPR029045">
    <property type="entry name" value="ClpP/crotonase-like_dom_sf"/>
</dbReference>
<keyword evidence="1" id="KW-0732">Signal</keyword>
<reference evidence="3" key="1">
    <citation type="submission" date="2016-10" db="EMBL/GenBank/DDBJ databases">
        <authorList>
            <person name="Varghese N."/>
            <person name="Submissions S."/>
        </authorList>
    </citation>
    <scope>NUCLEOTIDE SEQUENCE [LARGE SCALE GENOMIC DNA]</scope>
    <source>
        <strain evidence="3">Ah-143</strain>
    </source>
</reference>
<dbReference type="Gene3D" id="3.90.226.10">
    <property type="entry name" value="2-enoyl-CoA Hydratase, Chain A, domain 1"/>
    <property type="match status" value="1"/>
</dbReference>
<keyword evidence="3" id="KW-1185">Reference proteome</keyword>
<sequence length="458" mass="50809">MHINRRKFILGSAVLLASPGLAWELPGPDTTMPNLTPAQILQDLIFLRSQWVPLEKSLNPSQRLASDEIIDNAMARVAAASPADLVLDVMKAVATPRNGHTAPMVGRLLDSLPIKLWWFSDGLYILSVAPGYESILGSRIEKFGQLTAIECLKRVAPYISGTDQRIRYLSASYLTSKMVLDRIGVLSSQNSLPLTLRLRNGETKTVSLSVSKPDYYDPREPLLFGWSPLIPDEKGKENRWSHVLDEVKKRSPGYGKPAPLSVQWIGDGEKILYIRSNFIHSMGKDSLADALLFGVIQKHVVPKKPRFIVVDLRLNNGGNFFETLLFSQTLPKLLPRDGKIFVLVSRATFSAALVTVATLKRANPAKVILVGETMGDNGHFWAEPETLTLPNSRIQVFYSTKFEDFEQGCGGNIDCYWPADVFAQTPITLAPEVKIAVPFIDYARGLDPVLDAVIERTK</sequence>